<evidence type="ECO:0000313" key="2">
    <source>
        <dbReference type="Proteomes" id="UP000002219"/>
    </source>
</evidence>
<dbReference type="STRING" id="446468.Ndas_3050"/>
<dbReference type="EMBL" id="CP002040">
    <property type="protein sequence ID" value="ADH68460.1"/>
    <property type="molecule type" value="Genomic_DNA"/>
</dbReference>
<reference evidence="1 2" key="1">
    <citation type="journal article" date="2010" name="Stand. Genomic Sci.">
        <title>Complete genome sequence of Nocardiopsis dassonvillei type strain (IMRU 509).</title>
        <authorList>
            <person name="Sun H."/>
            <person name="Lapidus A."/>
            <person name="Nolan M."/>
            <person name="Lucas S."/>
            <person name="Del Rio T.G."/>
            <person name="Tice H."/>
            <person name="Cheng J.F."/>
            <person name="Tapia R."/>
            <person name="Han C."/>
            <person name="Goodwin L."/>
            <person name="Pitluck S."/>
            <person name="Pagani I."/>
            <person name="Ivanova N."/>
            <person name="Mavromatis K."/>
            <person name="Mikhailova N."/>
            <person name="Pati A."/>
            <person name="Chen A."/>
            <person name="Palaniappan K."/>
            <person name="Land M."/>
            <person name="Hauser L."/>
            <person name="Chang Y.J."/>
            <person name="Jeffries C.D."/>
            <person name="Djao O.D."/>
            <person name="Rohde M."/>
            <person name="Sikorski J."/>
            <person name="Goker M."/>
            <person name="Woyke T."/>
            <person name="Bristow J."/>
            <person name="Eisen J.A."/>
            <person name="Markowitz V."/>
            <person name="Hugenholtz P."/>
            <person name="Kyrpides N.C."/>
            <person name="Klenk H.P."/>
        </authorList>
    </citation>
    <scope>NUCLEOTIDE SEQUENCE [LARGE SCALE GENOMIC DNA]</scope>
    <source>
        <strain evidence="2">ATCC 23218 / DSM 43111 / CIP 107115 / JCM 7437 / KCTC 9190 / NBRC 14626 / NCTC 10488 / NRRL B-5397 / IMRU 509</strain>
    </source>
</reference>
<protein>
    <submittedName>
        <fullName evidence="1">Uncharacterized protein</fullName>
    </submittedName>
</protein>
<dbReference type="KEGG" id="nda:Ndas_3050"/>
<dbReference type="Proteomes" id="UP000002219">
    <property type="component" value="Chromosome 1"/>
</dbReference>
<dbReference type="AlphaFoldDB" id="D7B1N4"/>
<name>D7B1N4_NOCDD</name>
<accession>D7B1N4</accession>
<keyword evidence="2" id="KW-1185">Reference proteome</keyword>
<proteinExistence type="predicted"/>
<organism evidence="1 2">
    <name type="scientific">Nocardiopsis dassonvillei (strain ATCC 23218 / DSM 43111 / CIP 107115 / JCM 7437 / KCTC 9190 / NBRC 14626 / NCTC 10488 / NRRL B-5397 / IMRU 509)</name>
    <name type="common">Actinomadura dassonvillei</name>
    <dbReference type="NCBI Taxonomy" id="446468"/>
    <lineage>
        <taxon>Bacteria</taxon>
        <taxon>Bacillati</taxon>
        <taxon>Actinomycetota</taxon>
        <taxon>Actinomycetes</taxon>
        <taxon>Streptosporangiales</taxon>
        <taxon>Nocardiopsidaceae</taxon>
        <taxon>Nocardiopsis</taxon>
    </lineage>
</organism>
<gene>
    <name evidence="1" type="ordered locus">Ndas_3050</name>
</gene>
<dbReference type="HOGENOM" id="CLU_3382918_0_0_11"/>
<evidence type="ECO:0000313" key="1">
    <source>
        <dbReference type="EMBL" id="ADH68460.1"/>
    </source>
</evidence>
<sequence length="33" mass="3620">MQQGAERYNVAAVTTGPTGHPIRLSSESWYAKL</sequence>